<sequence length="549" mass="58999">MTQNSHDIVTQLDTLFERFNKCDEPGLVVAVAHRGEVLYRRGFGMASLEHGVANTPATRLRIGSTSKHFTCLAALLLAEDGKLDIDAGIRTYMPELPLLAGDPSLRQLMTHTGGYRCYLDLTLLAQGVATLPRGGALAAEVRQRDVNFLPGERMIYCNGGYHLLSLAIERVSGIPFETFLKERIFNVMGMADTESVADDMRIRPRMATQHVPDGKGGFMRGLFPTWEVLGEGGIVSTVDDMLLWLAHLRGPKRLGSEASWRQMLTKPHYSSGAEGVYALGLMLTPHRDVEVLHHAGGVFGGACQMLTVAKQALDVIILTNGAAANPAELATQVVDIVLGDAVLGAKLAAPLQTAGHETLLGKYHSRASGTYCVIGDHNGQVNAIFHNVKQIPQPLIETAAGLRVDDGAGGSLLINPCVSTAEARVTAIELVDCGHAETLERLPDHAPLFSDASAGLAGTYHSSDAAARATIAVTNGELTMTMDGVAGSVGYRLEPVADNLFTFDPAGQLAVMRGVLKVERSGNEVTRFRIDTTRTRNLNFMREIPGRFA</sequence>
<gene>
    <name evidence="2" type="ORF">BCY88_02135</name>
</gene>
<protein>
    <submittedName>
        <fullName evidence="2">Serine hydrolase</fullName>
    </submittedName>
</protein>
<feature type="domain" description="Beta-lactamase-related" evidence="1">
    <location>
        <begin position="13"/>
        <end position="326"/>
    </location>
</feature>
<dbReference type="OrthoDB" id="9799367at2"/>
<reference evidence="2 3" key="1">
    <citation type="submission" date="2016-07" db="EMBL/GenBank/DDBJ databases">
        <title>Genome analysis of Burkholderia fungorum ES3-20.</title>
        <authorList>
            <person name="Xu D."/>
            <person name="Yao R."/>
            <person name="Zheng S."/>
        </authorList>
    </citation>
    <scope>NUCLEOTIDE SEQUENCE [LARGE SCALE GENOMIC DNA]</scope>
    <source>
        <strain evidence="2 3">ES3-20</strain>
    </source>
</reference>
<accession>A0A3R7GY72</accession>
<dbReference type="InterPro" id="IPR001466">
    <property type="entry name" value="Beta-lactam-related"/>
</dbReference>
<proteinExistence type="predicted"/>
<dbReference type="PANTHER" id="PTHR46825:SF9">
    <property type="entry name" value="BETA-LACTAMASE-RELATED DOMAIN-CONTAINING PROTEIN"/>
    <property type="match status" value="1"/>
</dbReference>
<comment type="caution">
    <text evidence="2">The sequence shown here is derived from an EMBL/GenBank/DDBJ whole genome shotgun (WGS) entry which is preliminary data.</text>
</comment>
<name>A0A3R7GY72_9BURK</name>
<dbReference type="GO" id="GO:0016787">
    <property type="term" value="F:hydrolase activity"/>
    <property type="evidence" value="ECO:0007669"/>
    <property type="project" value="UniProtKB-KW"/>
</dbReference>
<dbReference type="Proteomes" id="UP000283709">
    <property type="component" value="Unassembled WGS sequence"/>
</dbReference>
<keyword evidence="2" id="KW-0378">Hydrolase</keyword>
<organism evidence="2 3">
    <name type="scientific">Paraburkholderia fungorum</name>
    <dbReference type="NCBI Taxonomy" id="134537"/>
    <lineage>
        <taxon>Bacteria</taxon>
        <taxon>Pseudomonadati</taxon>
        <taxon>Pseudomonadota</taxon>
        <taxon>Betaproteobacteria</taxon>
        <taxon>Burkholderiales</taxon>
        <taxon>Burkholderiaceae</taxon>
        <taxon>Paraburkholderia</taxon>
    </lineage>
</organism>
<evidence type="ECO:0000313" key="2">
    <source>
        <dbReference type="EMBL" id="RKF50982.1"/>
    </source>
</evidence>
<evidence type="ECO:0000259" key="1">
    <source>
        <dbReference type="Pfam" id="PF00144"/>
    </source>
</evidence>
<evidence type="ECO:0000313" key="3">
    <source>
        <dbReference type="Proteomes" id="UP000283709"/>
    </source>
</evidence>
<dbReference type="AlphaFoldDB" id="A0A3R7GY72"/>
<dbReference type="PANTHER" id="PTHR46825">
    <property type="entry name" value="D-ALANYL-D-ALANINE-CARBOXYPEPTIDASE/ENDOPEPTIDASE AMPH"/>
    <property type="match status" value="1"/>
</dbReference>
<dbReference type="RefSeq" id="WP_120342612.1">
    <property type="nucleotide sequence ID" value="NZ_MCAS01000001.1"/>
</dbReference>
<dbReference type="InterPro" id="IPR050491">
    <property type="entry name" value="AmpC-like"/>
</dbReference>
<dbReference type="EMBL" id="MCAS01000001">
    <property type="protein sequence ID" value="RKF50982.1"/>
    <property type="molecule type" value="Genomic_DNA"/>
</dbReference>
<dbReference type="Pfam" id="PF00144">
    <property type="entry name" value="Beta-lactamase"/>
    <property type="match status" value="1"/>
</dbReference>
<dbReference type="Gene3D" id="3.40.710.10">
    <property type="entry name" value="DD-peptidase/beta-lactamase superfamily"/>
    <property type="match status" value="1"/>
</dbReference>
<dbReference type="InterPro" id="IPR012338">
    <property type="entry name" value="Beta-lactam/transpept-like"/>
</dbReference>
<dbReference type="SUPFAM" id="SSF56601">
    <property type="entry name" value="beta-lactamase/transpeptidase-like"/>
    <property type="match status" value="1"/>
</dbReference>